<name>A0ABR3GXX4_9PEZI</name>
<dbReference type="PANTHER" id="PTHR16320:SF24">
    <property type="entry name" value="PHOSPHODIESTERASE, PUTATIVE-RELATED"/>
    <property type="match status" value="1"/>
</dbReference>
<proteinExistence type="inferred from homology"/>
<keyword evidence="5 14" id="KW-0812">Transmembrane</keyword>
<evidence type="ECO:0000256" key="10">
    <source>
        <dbReference type="ARBA" id="ARBA00022989"/>
    </source>
</evidence>
<comment type="subcellular location">
    <subcellularLocation>
        <location evidence="1">Membrane</location>
        <topology evidence="1">Multi-pass membrane protein</topology>
    </subcellularLocation>
</comment>
<dbReference type="EMBL" id="JBBBZM010000001">
    <property type="protein sequence ID" value="KAL0640747.1"/>
    <property type="molecule type" value="Genomic_DNA"/>
</dbReference>
<keyword evidence="8" id="KW-0460">Magnesium</keyword>
<gene>
    <name evidence="16" type="primary">ISC1</name>
    <name evidence="16" type="ORF">Q9L58_000053</name>
</gene>
<evidence type="ECO:0000256" key="13">
    <source>
        <dbReference type="SAM" id="MobiDB-lite"/>
    </source>
</evidence>
<keyword evidence="10 14" id="KW-1133">Transmembrane helix</keyword>
<dbReference type="Pfam" id="PF03372">
    <property type="entry name" value="Exo_endo_phos"/>
    <property type="match status" value="1"/>
</dbReference>
<keyword evidence="6" id="KW-0479">Metal-binding</keyword>
<evidence type="ECO:0000256" key="11">
    <source>
        <dbReference type="ARBA" id="ARBA00023098"/>
    </source>
</evidence>
<feature type="transmembrane region" description="Helical" evidence="14">
    <location>
        <begin position="390"/>
        <end position="409"/>
    </location>
</feature>
<accession>A0ABR3GXX4</accession>
<evidence type="ECO:0000256" key="5">
    <source>
        <dbReference type="ARBA" id="ARBA00022692"/>
    </source>
</evidence>
<comment type="caution">
    <text evidence="16">The sequence shown here is derived from an EMBL/GenBank/DDBJ whole genome shotgun (WGS) entry which is preliminary data.</text>
</comment>
<evidence type="ECO:0000256" key="9">
    <source>
        <dbReference type="ARBA" id="ARBA00022919"/>
    </source>
</evidence>
<evidence type="ECO:0000256" key="8">
    <source>
        <dbReference type="ARBA" id="ARBA00022842"/>
    </source>
</evidence>
<dbReference type="InterPro" id="IPR036691">
    <property type="entry name" value="Endo/exonu/phosph_ase_sf"/>
</dbReference>
<dbReference type="GO" id="GO:0004767">
    <property type="term" value="F:sphingomyelin phosphodiesterase activity"/>
    <property type="evidence" value="ECO:0007669"/>
    <property type="project" value="UniProtKB-EC"/>
</dbReference>
<feature type="transmembrane region" description="Helical" evidence="14">
    <location>
        <begin position="415"/>
        <end position="440"/>
    </location>
</feature>
<evidence type="ECO:0000256" key="7">
    <source>
        <dbReference type="ARBA" id="ARBA00022801"/>
    </source>
</evidence>
<keyword evidence="11" id="KW-0443">Lipid metabolism</keyword>
<dbReference type="InterPro" id="IPR005135">
    <property type="entry name" value="Endo/exonuclease/phosphatase"/>
</dbReference>
<keyword evidence="17" id="KW-1185">Reference proteome</keyword>
<evidence type="ECO:0000313" key="17">
    <source>
        <dbReference type="Proteomes" id="UP001447188"/>
    </source>
</evidence>
<dbReference type="Gene3D" id="3.60.10.10">
    <property type="entry name" value="Endonuclease/exonuclease/phosphatase"/>
    <property type="match status" value="1"/>
</dbReference>
<evidence type="ECO:0000256" key="4">
    <source>
        <dbReference type="ARBA" id="ARBA00006335"/>
    </source>
</evidence>
<keyword evidence="7 16" id="KW-0378">Hydrolase</keyword>
<feature type="region of interest" description="Disordered" evidence="13">
    <location>
        <begin position="469"/>
        <end position="495"/>
    </location>
</feature>
<dbReference type="EC" id="3.1.4.12" evidence="16"/>
<dbReference type="Proteomes" id="UP001447188">
    <property type="component" value="Unassembled WGS sequence"/>
</dbReference>
<dbReference type="PANTHER" id="PTHR16320">
    <property type="entry name" value="SPHINGOMYELINASE FAMILY MEMBER"/>
    <property type="match status" value="1"/>
</dbReference>
<comment type="pathway">
    <text evidence="2">Lipid metabolism; sphingolipid metabolism.</text>
</comment>
<evidence type="ECO:0000259" key="15">
    <source>
        <dbReference type="Pfam" id="PF03372"/>
    </source>
</evidence>
<protein>
    <submittedName>
        <fullName evidence="16">Phospholipase C type enzyme</fullName>
        <ecNumber evidence="16">3.1.4.12</ecNumber>
    </submittedName>
</protein>
<keyword evidence="9" id="KW-0746">Sphingolipid metabolism</keyword>
<sequence length="495" mass="54198">MAEENAPEAIRVFSMNCWGLKYIAKHRVARLNEVSLRIARASPAHEIVALQEFWVYADYLNLRKKTSSVLPYGKFYFSGAIGGGLVILSKWPIETSSMFGYPLNGRPTAFWRGDWYVGKGVACASIRHPSGRLIEVFNTHLHAPYEVNDTYLCHRTAQAWEIAKLMRGAVQRGSTVIGAGDFNMIPPSLAHRLISTHGLVSDAWLSAYPTTPNVAPPKSTAKSNIENLGVTCDSVLNTWRMETPTLPSPETLDPRGKRLDYVFHSPGTSAVREVTVGMTEPMSMPSQTGGAGGAGGYCSLSDHFSVEVSLSLEPSLAQQQALAVARGPAKVPEAMLVDVAGESRASETLLTGQAGESVYERYLPTRITDEILALVATYTKRQKGEYFWRIFHFWASLPVLVACHVAVWWSPHNGVSFALMFVAWAVAVSGVLDGLIGFLFMGSELRALREFEEEMKMYRQLAVAESNESVKQGSMRSGNGGYKNGGHNGSGQLLL</sequence>
<feature type="compositionally biased region" description="Gly residues" evidence="13">
    <location>
        <begin position="478"/>
        <end position="489"/>
    </location>
</feature>
<feature type="domain" description="Endonuclease/exonuclease/phosphatase" evidence="15">
    <location>
        <begin position="14"/>
        <end position="303"/>
    </location>
</feature>
<evidence type="ECO:0000256" key="2">
    <source>
        <dbReference type="ARBA" id="ARBA00004760"/>
    </source>
</evidence>
<keyword evidence="12 14" id="KW-0472">Membrane</keyword>
<evidence type="ECO:0000256" key="3">
    <source>
        <dbReference type="ARBA" id="ARBA00004991"/>
    </source>
</evidence>
<evidence type="ECO:0000256" key="6">
    <source>
        <dbReference type="ARBA" id="ARBA00022723"/>
    </source>
</evidence>
<evidence type="ECO:0000256" key="1">
    <source>
        <dbReference type="ARBA" id="ARBA00004141"/>
    </source>
</evidence>
<dbReference type="SUPFAM" id="SSF56219">
    <property type="entry name" value="DNase I-like"/>
    <property type="match status" value="1"/>
</dbReference>
<comment type="pathway">
    <text evidence="3">Sphingolipid metabolism.</text>
</comment>
<comment type="similarity">
    <text evidence="4">Belongs to the neutral sphingomyelinase family.</text>
</comment>
<reference evidence="16 17" key="1">
    <citation type="submission" date="2024-02" db="EMBL/GenBank/DDBJ databases">
        <title>Discinaceae phylogenomics.</title>
        <authorList>
            <person name="Dirks A.C."/>
            <person name="James T.Y."/>
        </authorList>
    </citation>
    <scope>NUCLEOTIDE SEQUENCE [LARGE SCALE GENOMIC DNA]</scope>
    <source>
        <strain evidence="16 17">ACD0624</strain>
    </source>
</reference>
<evidence type="ECO:0000313" key="16">
    <source>
        <dbReference type="EMBL" id="KAL0640747.1"/>
    </source>
</evidence>
<organism evidence="16 17">
    <name type="scientific">Discina gigas</name>
    <dbReference type="NCBI Taxonomy" id="1032678"/>
    <lineage>
        <taxon>Eukaryota</taxon>
        <taxon>Fungi</taxon>
        <taxon>Dikarya</taxon>
        <taxon>Ascomycota</taxon>
        <taxon>Pezizomycotina</taxon>
        <taxon>Pezizomycetes</taxon>
        <taxon>Pezizales</taxon>
        <taxon>Discinaceae</taxon>
        <taxon>Discina</taxon>
    </lineage>
</organism>
<evidence type="ECO:0000256" key="12">
    <source>
        <dbReference type="ARBA" id="ARBA00023136"/>
    </source>
</evidence>
<dbReference type="InterPro" id="IPR038772">
    <property type="entry name" value="Sph/SMPD2-like"/>
</dbReference>
<evidence type="ECO:0000256" key="14">
    <source>
        <dbReference type="SAM" id="Phobius"/>
    </source>
</evidence>